<evidence type="ECO:0000256" key="1">
    <source>
        <dbReference type="ARBA" id="ARBA00005015"/>
    </source>
</evidence>
<keyword evidence="6 13" id="KW-0808">Transferase</keyword>
<name>A0A4Z0D9G6_9FIRM</name>
<dbReference type="SUPFAM" id="SSF55060">
    <property type="entry name" value="GHMP Kinase, C-terminal domain"/>
    <property type="match status" value="1"/>
</dbReference>
<dbReference type="PIRSF" id="PIRSF000676">
    <property type="entry name" value="Homoser_kin"/>
    <property type="match status" value="1"/>
</dbReference>
<dbReference type="NCBIfam" id="TIGR00191">
    <property type="entry name" value="thrB"/>
    <property type="match status" value="1"/>
</dbReference>
<dbReference type="GO" id="GO:0009088">
    <property type="term" value="P:threonine biosynthetic process"/>
    <property type="evidence" value="ECO:0007669"/>
    <property type="project" value="UniProtKB-UniRule"/>
</dbReference>
<comment type="function">
    <text evidence="12 13">Catalyzes the ATP-dependent phosphorylation of L-homoserine to L-homoserine phosphate.</text>
</comment>
<reference evidence="16 17" key="1">
    <citation type="submission" date="2019-03" db="EMBL/GenBank/DDBJ databases">
        <title>Draft genome sequence data and analysis of a Fermenting Bacterium, Soehngenia longevitae strain 1933PT, isolated from petroleum reservoir in Azerbaijan.</title>
        <authorList>
            <person name="Grouzdev D.S."/>
            <person name="Bidzhieva S.K."/>
            <person name="Sokolova D.S."/>
            <person name="Tourova T.P."/>
            <person name="Poltaraus A.B."/>
            <person name="Nazina T.N."/>
        </authorList>
    </citation>
    <scope>NUCLEOTIDE SEQUENCE [LARGE SCALE GENOMIC DNA]</scope>
    <source>
        <strain evidence="16 17">1933P</strain>
    </source>
</reference>
<dbReference type="Gene3D" id="3.30.230.10">
    <property type="match status" value="1"/>
</dbReference>
<accession>A0A4Z0D9G6</accession>
<evidence type="ECO:0000259" key="15">
    <source>
        <dbReference type="Pfam" id="PF08544"/>
    </source>
</evidence>
<sequence length="287" mass="31460">MIYVFSIRVPATSANLGAGFDCLALAIDMYNTFTFTEAPRGFRGDNLIYRSYYAVFEHFGAEIIDIKIDVDSNIPISRGLGSSASCIVAGVLAANKILNFPLSDGEVLNFANVIEGHPDNVSAALNGGITVSTTESGKVLTNKIIPADLFKLVALIPDFELSTKESRSVIPREISLDEAVFNIQRTALLLSSLINGNLDFLKFATEDKIHQPYRMKLIENSDEIFHIAYELGALAVFLSGAGPTIMCIIKKDDDEFKPKLDDKLLNISGGWKSFEHKIENYGAKIIN</sequence>
<evidence type="ECO:0000256" key="10">
    <source>
        <dbReference type="ARBA" id="ARBA00022840"/>
    </source>
</evidence>
<dbReference type="HAMAP" id="MF_00384">
    <property type="entry name" value="Homoser_kinase"/>
    <property type="match status" value="1"/>
</dbReference>
<dbReference type="GO" id="GO:0004413">
    <property type="term" value="F:homoserine kinase activity"/>
    <property type="evidence" value="ECO:0007669"/>
    <property type="project" value="UniProtKB-UniRule"/>
</dbReference>
<comment type="pathway">
    <text evidence="1 13">Amino-acid biosynthesis; L-threonine biosynthesis; L-threonine from L-aspartate: step 4/5.</text>
</comment>
<dbReference type="PANTHER" id="PTHR20861:SF1">
    <property type="entry name" value="HOMOSERINE KINASE"/>
    <property type="match status" value="1"/>
</dbReference>
<dbReference type="Pfam" id="PF08544">
    <property type="entry name" value="GHMP_kinases_C"/>
    <property type="match status" value="1"/>
</dbReference>
<evidence type="ECO:0000259" key="14">
    <source>
        <dbReference type="Pfam" id="PF00288"/>
    </source>
</evidence>
<evidence type="ECO:0000313" key="16">
    <source>
        <dbReference type="EMBL" id="TFZ41514.1"/>
    </source>
</evidence>
<keyword evidence="7 13" id="KW-0791">Threonine biosynthesis</keyword>
<comment type="similarity">
    <text evidence="2 13">Belongs to the GHMP kinase family. Homoserine kinase subfamily.</text>
</comment>
<dbReference type="InterPro" id="IPR006204">
    <property type="entry name" value="GHMP_kinase_N_dom"/>
</dbReference>
<feature type="domain" description="GHMP kinase N-terminal" evidence="14">
    <location>
        <begin position="46"/>
        <end position="128"/>
    </location>
</feature>
<dbReference type="UniPathway" id="UPA00050">
    <property type="reaction ID" value="UER00064"/>
</dbReference>
<dbReference type="InterPro" id="IPR020568">
    <property type="entry name" value="Ribosomal_Su5_D2-typ_SF"/>
</dbReference>
<dbReference type="PROSITE" id="PS00627">
    <property type="entry name" value="GHMP_KINASES_ATP"/>
    <property type="match status" value="1"/>
</dbReference>
<evidence type="ECO:0000256" key="5">
    <source>
        <dbReference type="ARBA" id="ARBA00022605"/>
    </source>
</evidence>
<evidence type="ECO:0000256" key="9">
    <source>
        <dbReference type="ARBA" id="ARBA00022777"/>
    </source>
</evidence>
<proteinExistence type="inferred from homology"/>
<dbReference type="InterPro" id="IPR013750">
    <property type="entry name" value="GHMP_kinase_C_dom"/>
</dbReference>
<gene>
    <name evidence="13" type="primary">thrB</name>
    <name evidence="16" type="ORF">E4100_02745</name>
</gene>
<comment type="catalytic activity">
    <reaction evidence="11 13">
        <text>L-homoserine + ATP = O-phospho-L-homoserine + ADP + H(+)</text>
        <dbReference type="Rhea" id="RHEA:13985"/>
        <dbReference type="ChEBI" id="CHEBI:15378"/>
        <dbReference type="ChEBI" id="CHEBI:30616"/>
        <dbReference type="ChEBI" id="CHEBI:57476"/>
        <dbReference type="ChEBI" id="CHEBI:57590"/>
        <dbReference type="ChEBI" id="CHEBI:456216"/>
        <dbReference type="EC" id="2.7.1.39"/>
    </reaction>
</comment>
<feature type="domain" description="GHMP kinase C-terminal" evidence="15">
    <location>
        <begin position="206"/>
        <end position="254"/>
    </location>
</feature>
<dbReference type="Gene3D" id="3.30.70.890">
    <property type="entry name" value="GHMP kinase, C-terminal domain"/>
    <property type="match status" value="1"/>
</dbReference>
<evidence type="ECO:0000313" key="17">
    <source>
        <dbReference type="Proteomes" id="UP000298381"/>
    </source>
</evidence>
<dbReference type="Proteomes" id="UP000298381">
    <property type="component" value="Unassembled WGS sequence"/>
</dbReference>
<protein>
    <recommendedName>
        <fullName evidence="4 13">Homoserine kinase</fullName>
        <shortName evidence="13">HK</shortName>
        <shortName evidence="13">HSK</shortName>
        <ecNumber evidence="3 13">2.7.1.39</ecNumber>
    </recommendedName>
</protein>
<keyword evidence="10 13" id="KW-0067">ATP-binding</keyword>
<evidence type="ECO:0000256" key="2">
    <source>
        <dbReference type="ARBA" id="ARBA00007370"/>
    </source>
</evidence>
<evidence type="ECO:0000256" key="13">
    <source>
        <dbReference type="HAMAP-Rule" id="MF_00384"/>
    </source>
</evidence>
<organism evidence="16 17">
    <name type="scientific">Soehngenia longivitae</name>
    <dbReference type="NCBI Taxonomy" id="2562294"/>
    <lineage>
        <taxon>Bacteria</taxon>
        <taxon>Bacillati</taxon>
        <taxon>Bacillota</taxon>
        <taxon>Tissierellia</taxon>
        <taxon>Tissierellales</taxon>
        <taxon>Tissierellaceae</taxon>
        <taxon>Soehngenia</taxon>
    </lineage>
</organism>
<evidence type="ECO:0000256" key="7">
    <source>
        <dbReference type="ARBA" id="ARBA00022697"/>
    </source>
</evidence>
<dbReference type="InterPro" id="IPR036554">
    <property type="entry name" value="GHMP_kinase_C_sf"/>
</dbReference>
<evidence type="ECO:0000256" key="8">
    <source>
        <dbReference type="ARBA" id="ARBA00022741"/>
    </source>
</evidence>
<keyword evidence="5 13" id="KW-0028">Amino-acid biosynthesis</keyword>
<feature type="binding site" evidence="13">
    <location>
        <begin position="75"/>
        <end position="85"/>
    </location>
    <ligand>
        <name>ATP</name>
        <dbReference type="ChEBI" id="CHEBI:30616"/>
    </ligand>
</feature>
<dbReference type="InterPro" id="IPR000870">
    <property type="entry name" value="Homoserine_kinase"/>
</dbReference>
<comment type="caution">
    <text evidence="16">The sequence shown here is derived from an EMBL/GenBank/DDBJ whole genome shotgun (WGS) entry which is preliminary data.</text>
</comment>
<evidence type="ECO:0000256" key="4">
    <source>
        <dbReference type="ARBA" id="ARBA00017858"/>
    </source>
</evidence>
<keyword evidence="9 13" id="KW-0418">Kinase</keyword>
<dbReference type="EC" id="2.7.1.39" evidence="3 13"/>
<dbReference type="EMBL" id="SRIB01000002">
    <property type="protein sequence ID" value="TFZ41514.1"/>
    <property type="molecule type" value="Genomic_DNA"/>
</dbReference>
<evidence type="ECO:0000256" key="11">
    <source>
        <dbReference type="ARBA" id="ARBA00049375"/>
    </source>
</evidence>
<dbReference type="OrthoDB" id="9769912at2"/>
<comment type="subcellular location">
    <subcellularLocation>
        <location evidence="13">Cytoplasm</location>
    </subcellularLocation>
</comment>
<keyword evidence="8 13" id="KW-0547">Nucleotide-binding</keyword>
<dbReference type="AlphaFoldDB" id="A0A4Z0D9G6"/>
<dbReference type="PANTHER" id="PTHR20861">
    <property type="entry name" value="HOMOSERINE/4-DIPHOSPHOCYTIDYL-2-C-METHYL-D-ERYTHRITOL KINASE"/>
    <property type="match status" value="1"/>
</dbReference>
<keyword evidence="13" id="KW-0963">Cytoplasm</keyword>
<keyword evidence="17" id="KW-1185">Reference proteome</keyword>
<dbReference type="Pfam" id="PF00288">
    <property type="entry name" value="GHMP_kinases_N"/>
    <property type="match status" value="1"/>
</dbReference>
<dbReference type="InterPro" id="IPR006203">
    <property type="entry name" value="GHMP_knse_ATP-bd_CS"/>
</dbReference>
<evidence type="ECO:0000256" key="6">
    <source>
        <dbReference type="ARBA" id="ARBA00022679"/>
    </source>
</evidence>
<evidence type="ECO:0000256" key="3">
    <source>
        <dbReference type="ARBA" id="ARBA00012078"/>
    </source>
</evidence>
<evidence type="ECO:0000256" key="12">
    <source>
        <dbReference type="ARBA" id="ARBA00049954"/>
    </source>
</evidence>
<dbReference type="PRINTS" id="PR00958">
    <property type="entry name" value="HOMSERKINASE"/>
</dbReference>
<dbReference type="InterPro" id="IPR014721">
    <property type="entry name" value="Ribsml_uS5_D2-typ_fold_subgr"/>
</dbReference>
<dbReference type="GO" id="GO:0005737">
    <property type="term" value="C:cytoplasm"/>
    <property type="evidence" value="ECO:0007669"/>
    <property type="project" value="UniProtKB-SubCell"/>
</dbReference>
<dbReference type="SUPFAM" id="SSF54211">
    <property type="entry name" value="Ribosomal protein S5 domain 2-like"/>
    <property type="match status" value="1"/>
</dbReference>
<dbReference type="GO" id="GO:0005524">
    <property type="term" value="F:ATP binding"/>
    <property type="evidence" value="ECO:0007669"/>
    <property type="project" value="UniProtKB-UniRule"/>
</dbReference>